<gene>
    <name evidence="2" type="ORF">Cni_G04115</name>
</gene>
<dbReference type="Proteomes" id="UP001327560">
    <property type="component" value="Chromosome 1"/>
</dbReference>
<dbReference type="GO" id="GO:0051783">
    <property type="term" value="P:regulation of nuclear division"/>
    <property type="evidence" value="ECO:0007669"/>
    <property type="project" value="InterPro"/>
</dbReference>
<accession>A0AAQ3Q2F8</accession>
<dbReference type="AlphaFoldDB" id="A0AAQ3Q2F8"/>
<evidence type="ECO:0000256" key="1">
    <source>
        <dbReference type="SAM" id="MobiDB-lite"/>
    </source>
</evidence>
<proteinExistence type="predicted"/>
<protein>
    <submittedName>
        <fullName evidence="2">Uncharacterized protein</fullName>
    </submittedName>
</protein>
<evidence type="ECO:0000313" key="2">
    <source>
        <dbReference type="EMBL" id="WOK95408.1"/>
    </source>
</evidence>
<dbReference type="PANTHER" id="PTHR35119">
    <property type="entry name" value="PROTEIN POLYCHOME"/>
    <property type="match status" value="1"/>
</dbReference>
<dbReference type="InterPro" id="IPR034590">
    <property type="entry name" value="POLYCHOME/GIG1"/>
</dbReference>
<sequence>MAELNRGGDRNLSPPPSTLTTEPHRISESRHRLHSPSGLKSNRLLLIFSLLAADLEVELQTRGRGSSTRGGRKERERGEAEGFLWISPLGFTRARERSDSFCINGFSPFQFEETKIERMPEAHQRMVSMRDVSGGGFWVRRPVYPAGVSRFRSRHGQNMAYTTDNKENIPPPGVVTARRRKSPLPHWYPRSPLRDITVIVNALERRRMRLRAAAVQRRNHNPEELSVSSPVAAQINASVHTPVSEVFASDVSNHTPVSLVIHSDVSDHTPVSEVIVSDVFNHTPASEIIPSNVSTHTPVSAVLSSDVCNQTPVSEVLQSDVFDHTPVSLVISASSAVADSSDLSATEHPLDTPSSSNIFSTPERCSCLVSVSTGPSKANPKPAGFEKKLESTIVEMERIVKENLKRSPKAPAKKATRALMSMR</sequence>
<feature type="region of interest" description="Disordered" evidence="1">
    <location>
        <begin position="1"/>
        <end position="35"/>
    </location>
</feature>
<evidence type="ECO:0000313" key="3">
    <source>
        <dbReference type="Proteomes" id="UP001327560"/>
    </source>
</evidence>
<dbReference type="EMBL" id="CP136890">
    <property type="protein sequence ID" value="WOK95408.1"/>
    <property type="molecule type" value="Genomic_DNA"/>
</dbReference>
<dbReference type="GO" id="GO:0005634">
    <property type="term" value="C:nucleus"/>
    <property type="evidence" value="ECO:0007669"/>
    <property type="project" value="InterPro"/>
</dbReference>
<name>A0AAQ3Q2F8_9LILI</name>
<dbReference type="PANTHER" id="PTHR35119:SF1">
    <property type="entry name" value="PROTEIN POLYCHOME"/>
    <property type="match status" value="1"/>
</dbReference>
<feature type="compositionally biased region" description="Basic residues" evidence="1">
    <location>
        <begin position="406"/>
        <end position="416"/>
    </location>
</feature>
<reference evidence="2 3" key="1">
    <citation type="submission" date="2023-10" db="EMBL/GenBank/DDBJ databases">
        <title>Chromosome-scale genome assembly provides insights into flower coloration mechanisms of Canna indica.</title>
        <authorList>
            <person name="Li C."/>
        </authorList>
    </citation>
    <scope>NUCLEOTIDE SEQUENCE [LARGE SCALE GENOMIC DNA]</scope>
    <source>
        <tissue evidence="2">Flower</tissue>
    </source>
</reference>
<feature type="region of interest" description="Disordered" evidence="1">
    <location>
        <begin position="402"/>
        <end position="423"/>
    </location>
</feature>
<keyword evidence="3" id="KW-1185">Reference proteome</keyword>
<organism evidence="2 3">
    <name type="scientific">Canna indica</name>
    <name type="common">Indian-shot</name>
    <dbReference type="NCBI Taxonomy" id="4628"/>
    <lineage>
        <taxon>Eukaryota</taxon>
        <taxon>Viridiplantae</taxon>
        <taxon>Streptophyta</taxon>
        <taxon>Embryophyta</taxon>
        <taxon>Tracheophyta</taxon>
        <taxon>Spermatophyta</taxon>
        <taxon>Magnoliopsida</taxon>
        <taxon>Liliopsida</taxon>
        <taxon>Zingiberales</taxon>
        <taxon>Cannaceae</taxon>
        <taxon>Canna</taxon>
    </lineage>
</organism>
<feature type="region of interest" description="Disordered" evidence="1">
    <location>
        <begin position="161"/>
        <end position="180"/>
    </location>
</feature>